<proteinExistence type="predicted"/>
<accession>A0A0A9BHZ5</accession>
<organism evidence="1">
    <name type="scientific">Arundo donax</name>
    <name type="common">Giant reed</name>
    <name type="synonym">Donax arundinaceus</name>
    <dbReference type="NCBI Taxonomy" id="35708"/>
    <lineage>
        <taxon>Eukaryota</taxon>
        <taxon>Viridiplantae</taxon>
        <taxon>Streptophyta</taxon>
        <taxon>Embryophyta</taxon>
        <taxon>Tracheophyta</taxon>
        <taxon>Spermatophyta</taxon>
        <taxon>Magnoliopsida</taxon>
        <taxon>Liliopsida</taxon>
        <taxon>Poales</taxon>
        <taxon>Poaceae</taxon>
        <taxon>PACMAD clade</taxon>
        <taxon>Arundinoideae</taxon>
        <taxon>Arundineae</taxon>
        <taxon>Arundo</taxon>
    </lineage>
</organism>
<dbReference type="AlphaFoldDB" id="A0A0A9BHZ5"/>
<protein>
    <submittedName>
        <fullName evidence="1">Uncharacterized protein</fullName>
    </submittedName>
</protein>
<dbReference type="EMBL" id="GBRH01234914">
    <property type="protein sequence ID" value="JAD62981.1"/>
    <property type="molecule type" value="Transcribed_RNA"/>
</dbReference>
<name>A0A0A9BHZ5_ARUDO</name>
<reference evidence="1" key="2">
    <citation type="journal article" date="2015" name="Data Brief">
        <title>Shoot transcriptome of the giant reed, Arundo donax.</title>
        <authorList>
            <person name="Barrero R.A."/>
            <person name="Guerrero F.D."/>
            <person name="Moolhuijzen P."/>
            <person name="Goolsby J.A."/>
            <person name="Tidwell J."/>
            <person name="Bellgard S.E."/>
            <person name="Bellgard M.I."/>
        </authorList>
    </citation>
    <scope>NUCLEOTIDE SEQUENCE</scope>
    <source>
        <tissue evidence="1">Shoot tissue taken approximately 20 cm above the soil surface</tissue>
    </source>
</reference>
<sequence length="48" mass="4895">MSVVLAGAPFSGSSVCTTSLIFFRSIDIFSTTAPGSPPLAISCKARDS</sequence>
<reference evidence="1" key="1">
    <citation type="submission" date="2014-09" db="EMBL/GenBank/DDBJ databases">
        <authorList>
            <person name="Magalhaes I.L.F."/>
            <person name="Oliveira U."/>
            <person name="Santos F.R."/>
            <person name="Vidigal T.H.D.A."/>
            <person name="Brescovit A.D."/>
            <person name="Santos A.J."/>
        </authorList>
    </citation>
    <scope>NUCLEOTIDE SEQUENCE</scope>
    <source>
        <tissue evidence="1">Shoot tissue taken approximately 20 cm above the soil surface</tissue>
    </source>
</reference>
<evidence type="ECO:0000313" key="1">
    <source>
        <dbReference type="EMBL" id="JAD62981.1"/>
    </source>
</evidence>